<proteinExistence type="predicted"/>
<dbReference type="PANTHER" id="PTHR35610:SF3">
    <property type="entry name" value="PROTEASOME ASSEMBLY CHAPERONE FAMILY PROTEIN"/>
    <property type="match status" value="1"/>
</dbReference>
<reference evidence="1" key="2">
    <citation type="journal article" date="2022" name="Nat. Microbiol.">
        <title>A closed Candidatus Odinarchaeum chromosome exposes Asgard archaeal viruses.</title>
        <authorList>
            <person name="Tamarit D."/>
            <person name="Caceres E.F."/>
            <person name="Krupovic M."/>
            <person name="Nijland R."/>
            <person name="Eme L."/>
            <person name="Robinson N.P."/>
            <person name="Ettema T.J.G."/>
        </authorList>
    </citation>
    <scope>NUCLEOTIDE SEQUENCE</scope>
    <source>
        <strain evidence="1">LCB_4</strain>
    </source>
</reference>
<dbReference type="InterPro" id="IPR019151">
    <property type="entry name" value="Proteasome_assmbl_chaperone_2"/>
</dbReference>
<dbReference type="InterPro" id="IPR038389">
    <property type="entry name" value="PSMG2_sf"/>
</dbReference>
<accession>A0AAF0D109</accession>
<reference evidence="1" key="1">
    <citation type="journal article" date="2017" name="Nature">
        <title>Asgard archaea illuminate the origin of eukaryotic cellular complexity.</title>
        <authorList>
            <person name="Zaremba-Niedzwiedzka K."/>
            <person name="Caceres E.F."/>
            <person name="Saw J.H."/>
            <person name="Backstrom D."/>
            <person name="Juzokaite L."/>
            <person name="Vancaester E."/>
            <person name="Seitz K.W."/>
            <person name="Anantharaman K."/>
            <person name="Starnawski P."/>
            <person name="Kjeldsen K.U."/>
            <person name="Scott M.B."/>
            <person name="Nunoura T."/>
            <person name="Banfield J.F."/>
            <person name="Schramm A."/>
            <person name="Baker B.J."/>
            <person name="Spang A."/>
            <person name="Ettema T.J.G."/>
        </authorList>
    </citation>
    <scope>NUCLEOTIDE SEQUENCE</scope>
    <source>
        <strain evidence="1">LCB_4</strain>
    </source>
</reference>
<gene>
    <name evidence="1" type="ORF">OdinLCB4_004175</name>
</gene>
<dbReference type="PANTHER" id="PTHR35610">
    <property type="entry name" value="3-ISOPROPYLMALATE DEHYDRATASE-RELATED"/>
    <property type="match status" value="1"/>
</dbReference>
<sequence length="238" mass="27279">MTVYINIKPQRKYEGYTFITGFHGIGVTGYITTRHIVETLGANYIGYIDSDLNPSFVGMDEDRLVFPFEFYEFKDIVLLMCRFQPHRLEQKEFSRVVAEWVVSSGFKQAVLVGGLDNRFQQEGDDIVRCIHTKNYKLNPDIGVQILERGLFVTGPLALMLMYFEIHNFPGIALLPYAEQGRPDPRAASNAIKVINRICNLDINTEQLLSDAETIERELKEVIEQQEVRDTEGNKGMYV</sequence>
<organism evidence="1 2">
    <name type="scientific">Odinarchaeota yellowstonii (strain LCB_4)</name>
    <dbReference type="NCBI Taxonomy" id="1841599"/>
    <lineage>
        <taxon>Archaea</taxon>
        <taxon>Promethearchaeati</taxon>
        <taxon>Candidatus Odinarchaeota</taxon>
        <taxon>Candidatus Odinarchaeia</taxon>
        <taxon>Candidatus Odinarchaeales</taxon>
        <taxon>Candidatus Odinarchaeaceae</taxon>
        <taxon>Candidatus Odinarchaeum</taxon>
    </lineage>
</organism>
<evidence type="ECO:0000313" key="1">
    <source>
        <dbReference type="EMBL" id="WEU39689.1"/>
    </source>
</evidence>
<dbReference type="EMBL" id="CP091871">
    <property type="protein sequence ID" value="WEU39689.1"/>
    <property type="molecule type" value="Genomic_DNA"/>
</dbReference>
<dbReference type="AlphaFoldDB" id="A0AAF0D109"/>
<dbReference type="Gene3D" id="3.40.50.10900">
    <property type="entry name" value="PAC-like subunit"/>
    <property type="match status" value="1"/>
</dbReference>
<dbReference type="KEGG" id="oyw:OdinLCB4_004175"/>
<name>A0AAF0D109_ODILC</name>
<protein>
    <submittedName>
        <fullName evidence="1">PAC2 family protein</fullName>
    </submittedName>
</protein>
<dbReference type="Proteomes" id="UP000186851">
    <property type="component" value="Chromosome"/>
</dbReference>
<dbReference type="SUPFAM" id="SSF159659">
    <property type="entry name" value="Cgl1923-like"/>
    <property type="match status" value="1"/>
</dbReference>
<dbReference type="Pfam" id="PF09754">
    <property type="entry name" value="PAC2"/>
    <property type="match status" value="1"/>
</dbReference>
<evidence type="ECO:0000313" key="2">
    <source>
        <dbReference type="Proteomes" id="UP000186851"/>
    </source>
</evidence>